<dbReference type="eggNOG" id="KOG0253">
    <property type="taxonomic scope" value="Eukaryota"/>
</dbReference>
<protein>
    <recommendedName>
        <fullName evidence="8">Major facilitator superfamily (MFS) profile domain-containing protein</fullName>
    </recommendedName>
</protein>
<gene>
    <name evidence="9" type="ORF">MONBRDRAFT_33459</name>
</gene>
<dbReference type="PROSITE" id="PS50850">
    <property type="entry name" value="MFS"/>
    <property type="match status" value="1"/>
</dbReference>
<dbReference type="Proteomes" id="UP000001357">
    <property type="component" value="Unassembled WGS sequence"/>
</dbReference>
<dbReference type="Pfam" id="PF00083">
    <property type="entry name" value="Sugar_tr"/>
    <property type="match status" value="2"/>
</dbReference>
<feature type="transmembrane region" description="Helical" evidence="7">
    <location>
        <begin position="143"/>
        <end position="164"/>
    </location>
</feature>
<evidence type="ECO:0000256" key="4">
    <source>
        <dbReference type="ARBA" id="ARBA00022989"/>
    </source>
</evidence>
<feature type="transmembrane region" description="Helical" evidence="7">
    <location>
        <begin position="118"/>
        <end position="137"/>
    </location>
</feature>
<name>A9V5I0_MONBE</name>
<feature type="transmembrane region" description="Helical" evidence="7">
    <location>
        <begin position="410"/>
        <end position="429"/>
    </location>
</feature>
<feature type="region of interest" description="Disordered" evidence="6">
    <location>
        <begin position="274"/>
        <end position="321"/>
    </location>
</feature>
<evidence type="ECO:0000313" key="10">
    <source>
        <dbReference type="Proteomes" id="UP000001357"/>
    </source>
</evidence>
<dbReference type="PROSITE" id="PS00216">
    <property type="entry name" value="SUGAR_TRANSPORT_1"/>
    <property type="match status" value="1"/>
</dbReference>
<evidence type="ECO:0000313" key="9">
    <source>
        <dbReference type="EMBL" id="EDQ87287.1"/>
    </source>
</evidence>
<feature type="region of interest" description="Disordered" evidence="6">
    <location>
        <begin position="1"/>
        <end position="20"/>
    </location>
</feature>
<keyword evidence="2" id="KW-0813">Transport</keyword>
<dbReference type="GO" id="GO:0016020">
    <property type="term" value="C:membrane"/>
    <property type="evidence" value="ECO:0007669"/>
    <property type="project" value="UniProtKB-SubCell"/>
</dbReference>
<dbReference type="EMBL" id="CH991560">
    <property type="protein sequence ID" value="EDQ87287.1"/>
    <property type="molecule type" value="Genomic_DNA"/>
</dbReference>
<feature type="transmembrane region" description="Helical" evidence="7">
    <location>
        <begin position="51"/>
        <end position="71"/>
    </location>
</feature>
<dbReference type="AlphaFoldDB" id="A9V5I0"/>
<feature type="transmembrane region" description="Helical" evidence="7">
    <location>
        <begin position="382"/>
        <end position="403"/>
    </location>
</feature>
<dbReference type="FunCoup" id="A9V5I0">
    <property type="interactions" value="40"/>
</dbReference>
<dbReference type="InParanoid" id="A9V5I0"/>
<evidence type="ECO:0000256" key="2">
    <source>
        <dbReference type="ARBA" id="ARBA00022448"/>
    </source>
</evidence>
<feature type="domain" description="Major facilitator superfamily (MFS) profile" evidence="8">
    <location>
        <begin position="53"/>
        <end position="523"/>
    </location>
</feature>
<feature type="transmembrane region" description="Helical" evidence="7">
    <location>
        <begin position="91"/>
        <end position="111"/>
    </location>
</feature>
<reference evidence="9 10" key="1">
    <citation type="journal article" date="2008" name="Nature">
        <title>The genome of the choanoflagellate Monosiga brevicollis and the origin of metazoans.</title>
        <authorList>
            <consortium name="JGI Sequencing"/>
            <person name="King N."/>
            <person name="Westbrook M.J."/>
            <person name="Young S.L."/>
            <person name="Kuo A."/>
            <person name="Abedin M."/>
            <person name="Chapman J."/>
            <person name="Fairclough S."/>
            <person name="Hellsten U."/>
            <person name="Isogai Y."/>
            <person name="Letunic I."/>
            <person name="Marr M."/>
            <person name="Pincus D."/>
            <person name="Putnam N."/>
            <person name="Rokas A."/>
            <person name="Wright K.J."/>
            <person name="Zuzow R."/>
            <person name="Dirks W."/>
            <person name="Good M."/>
            <person name="Goodstein D."/>
            <person name="Lemons D."/>
            <person name="Li W."/>
            <person name="Lyons J.B."/>
            <person name="Morris A."/>
            <person name="Nichols S."/>
            <person name="Richter D.J."/>
            <person name="Salamov A."/>
            <person name="Bork P."/>
            <person name="Lim W.A."/>
            <person name="Manning G."/>
            <person name="Miller W.T."/>
            <person name="McGinnis W."/>
            <person name="Shapiro H."/>
            <person name="Tjian R."/>
            <person name="Grigoriev I.V."/>
            <person name="Rokhsar D."/>
        </authorList>
    </citation>
    <scope>NUCLEOTIDE SEQUENCE [LARGE SCALE GENOMIC DNA]</scope>
    <source>
        <strain evidence="10">MX1 / ATCC 50154</strain>
    </source>
</reference>
<proteinExistence type="predicted"/>
<dbReference type="InterPro" id="IPR036259">
    <property type="entry name" value="MFS_trans_sf"/>
</dbReference>
<accession>A9V5I0</accession>
<evidence type="ECO:0000256" key="6">
    <source>
        <dbReference type="SAM" id="MobiDB-lite"/>
    </source>
</evidence>
<keyword evidence="10" id="KW-1185">Reference proteome</keyword>
<dbReference type="OMA" id="LLWFIWM"/>
<evidence type="ECO:0000259" key="8">
    <source>
        <dbReference type="PROSITE" id="PS50850"/>
    </source>
</evidence>
<dbReference type="InterPro" id="IPR020846">
    <property type="entry name" value="MFS_dom"/>
</dbReference>
<feature type="transmembrane region" description="Helical" evidence="7">
    <location>
        <begin position="342"/>
        <end position="362"/>
    </location>
</feature>
<dbReference type="PANTHER" id="PTHR23511:SF5">
    <property type="entry name" value="MAJOR FACILITATOR-TYPE TRANSPORTER HXNZ-RELATED"/>
    <property type="match status" value="1"/>
</dbReference>
<dbReference type="InterPro" id="IPR005829">
    <property type="entry name" value="Sugar_transporter_CS"/>
</dbReference>
<evidence type="ECO:0000256" key="3">
    <source>
        <dbReference type="ARBA" id="ARBA00022692"/>
    </source>
</evidence>
<dbReference type="Gene3D" id="1.20.1250.20">
    <property type="entry name" value="MFS general substrate transporter like domains"/>
    <property type="match status" value="1"/>
</dbReference>
<feature type="compositionally biased region" description="Low complexity" evidence="6">
    <location>
        <begin position="274"/>
        <end position="286"/>
    </location>
</feature>
<keyword evidence="4 7" id="KW-1133">Transmembrane helix</keyword>
<evidence type="ECO:0000256" key="7">
    <source>
        <dbReference type="SAM" id="Phobius"/>
    </source>
</evidence>
<dbReference type="GO" id="GO:0022857">
    <property type="term" value="F:transmembrane transporter activity"/>
    <property type="evidence" value="ECO:0007669"/>
    <property type="project" value="InterPro"/>
</dbReference>
<dbReference type="RefSeq" id="XP_001747900.1">
    <property type="nucleotide sequence ID" value="XM_001747848.1"/>
</dbReference>
<feature type="transmembrane region" description="Helical" evidence="7">
    <location>
        <begin position="501"/>
        <end position="518"/>
    </location>
</feature>
<sequence length="530" mass="57418">MEQAALLRDDGSPNVSDVEGGLRSAVDDETCPAVLDLEQAFHRIGYGWQQIRVLVICGLCFCTDSIEVGLLSFLQAEAKVDFHLSTTEESLLTSIVFAGELTGALIFGPMADRYGRKAATFASAALVAIAGVASAFAPNFEVLVALRAFVGLGIGGMAVPFDILAEFMPSEYRGKALMGIEFFWTFGTLFVNGLAWAMLSAEGWRLLVGLCSVPVVLAMLSFPFMPESPHWLLTVGRSEDAVVVLRRAGELNGRPGAIGPNTRIVLHHETTPSIKYSLSSSPPSAKKYSRTDGDGTSDSDSDEERERRAQVTIQDDAQSVGSLKEEAAHNSMSVRALFQAKYLRTTLLLFTTWFSTGLTYYGTVLIAPEFFSQSDDPTDFNYPSLFITSLAELFSCTLAFFLIDRVGRKALSGWAYLTCGVFTAILMGAKHMPKGLGIVLLMVARGSIFIGTSTTWVVTPELYPTTVRAAGHSWCNALARVGAFATPYWGNTEAVPFELRLLFYAVFDVVAAVASFSFPKETAGKALMDD</sequence>
<keyword evidence="3 7" id="KW-0812">Transmembrane</keyword>
<organism evidence="9 10">
    <name type="scientific">Monosiga brevicollis</name>
    <name type="common">Choanoflagellate</name>
    <dbReference type="NCBI Taxonomy" id="81824"/>
    <lineage>
        <taxon>Eukaryota</taxon>
        <taxon>Choanoflagellata</taxon>
        <taxon>Craspedida</taxon>
        <taxon>Salpingoecidae</taxon>
        <taxon>Monosiga</taxon>
    </lineage>
</organism>
<feature type="transmembrane region" description="Helical" evidence="7">
    <location>
        <begin position="204"/>
        <end position="224"/>
    </location>
</feature>
<dbReference type="PANTHER" id="PTHR23511">
    <property type="entry name" value="SYNAPTIC VESICLE GLYCOPROTEIN 2"/>
    <property type="match status" value="1"/>
</dbReference>
<feature type="compositionally biased region" description="Polar residues" evidence="6">
    <location>
        <begin position="311"/>
        <end position="321"/>
    </location>
</feature>
<feature type="transmembrane region" description="Helical" evidence="7">
    <location>
        <begin position="176"/>
        <end position="198"/>
    </location>
</feature>
<dbReference type="InterPro" id="IPR005828">
    <property type="entry name" value="MFS_sugar_transport-like"/>
</dbReference>
<dbReference type="KEGG" id="mbr:MONBRDRAFT_33459"/>
<dbReference type="SUPFAM" id="SSF103473">
    <property type="entry name" value="MFS general substrate transporter"/>
    <property type="match status" value="1"/>
</dbReference>
<evidence type="ECO:0000256" key="5">
    <source>
        <dbReference type="ARBA" id="ARBA00023136"/>
    </source>
</evidence>
<evidence type="ECO:0000256" key="1">
    <source>
        <dbReference type="ARBA" id="ARBA00004141"/>
    </source>
</evidence>
<dbReference type="GeneID" id="5893078"/>
<feature type="transmembrane region" description="Helical" evidence="7">
    <location>
        <begin position="435"/>
        <end position="458"/>
    </location>
</feature>
<keyword evidence="5 7" id="KW-0472">Membrane</keyword>
<comment type="subcellular location">
    <subcellularLocation>
        <location evidence="1">Membrane</location>
        <topology evidence="1">Multi-pass membrane protein</topology>
    </subcellularLocation>
</comment>